<gene>
    <name evidence="1" type="ORF">CCASEI_06400</name>
</gene>
<evidence type="ECO:0000313" key="1">
    <source>
        <dbReference type="EMBL" id="AHI19856.1"/>
    </source>
</evidence>
<accession>A0ABN4CCJ3</accession>
<reference evidence="2" key="1">
    <citation type="submission" date="2013-02" db="EMBL/GenBank/DDBJ databases">
        <title>The complete genome sequence of Corynebacterium casei LMG S-19264 (=DSM 44701).</title>
        <authorList>
            <person name="Ruckert C."/>
            <person name="Albersmeier A."/>
            <person name="Kalinowski J."/>
        </authorList>
    </citation>
    <scope>NUCLEOTIDE SEQUENCE [LARGE SCALE GENOMIC DNA]</scope>
    <source>
        <strain evidence="2">LMG S-19264</strain>
    </source>
</reference>
<dbReference type="Proteomes" id="UP000019226">
    <property type="component" value="Chromosome"/>
</dbReference>
<dbReference type="RefSeq" id="WP_006821781.1">
    <property type="nucleotide sequence ID" value="NZ_CP004350.1"/>
</dbReference>
<organism evidence="1 2">
    <name type="scientific">Corynebacterium casei LMG S-19264</name>
    <dbReference type="NCBI Taxonomy" id="1285583"/>
    <lineage>
        <taxon>Bacteria</taxon>
        <taxon>Bacillati</taxon>
        <taxon>Actinomycetota</taxon>
        <taxon>Actinomycetes</taxon>
        <taxon>Mycobacteriales</taxon>
        <taxon>Corynebacteriaceae</taxon>
        <taxon>Corynebacterium</taxon>
    </lineage>
</organism>
<protein>
    <submittedName>
        <fullName evidence="1">Uncharacterized protein</fullName>
    </submittedName>
</protein>
<evidence type="ECO:0000313" key="2">
    <source>
        <dbReference type="Proteomes" id="UP000019226"/>
    </source>
</evidence>
<dbReference type="GeneID" id="82877429"/>
<proteinExistence type="predicted"/>
<keyword evidence="2" id="KW-1185">Reference proteome</keyword>
<dbReference type="EMBL" id="CP004350">
    <property type="protein sequence ID" value="AHI19856.1"/>
    <property type="molecule type" value="Genomic_DNA"/>
</dbReference>
<sequence length="256" mass="26675">MTTAQTHSEMLALGFNFEHWQDVVEAAIATNQLTVTGEVRGGQLIQFADASGAQLNILAVEPFSTFIGFEGITQAFAHVSMVNDVLSYMNIITPTGDTIAEITANLAQGPLLAEVEEQQWQQVGITAMGLSVQSYDSAEAFESAEGMYPALFESDGAEVINSGNGGAAPTPGARFAARVLESSWRHNQLSGKKFMHVVLDGAFPFDLCLPESFGELPEKDTVLAGAALMTASVLTPMSGCGSGGGCSCGSGGCGGH</sequence>
<name>A0ABN4CCJ3_9CORY</name>